<organism evidence="2 3">
    <name type="scientific">Psychracetigena formicireducens</name>
    <dbReference type="NCBI Taxonomy" id="2986056"/>
    <lineage>
        <taxon>Bacteria</taxon>
        <taxon>Bacillati</taxon>
        <taxon>Candidatus Lithacetigenota</taxon>
        <taxon>Candidatus Psychracetigena</taxon>
    </lineage>
</organism>
<dbReference type="GO" id="GO:0016702">
    <property type="term" value="F:oxidoreductase activity, acting on single donors with incorporation of molecular oxygen, incorporation of two atoms of oxygen"/>
    <property type="evidence" value="ECO:0007669"/>
    <property type="project" value="UniProtKB-ARBA"/>
</dbReference>
<evidence type="ECO:0000259" key="1">
    <source>
        <dbReference type="Pfam" id="PF02900"/>
    </source>
</evidence>
<dbReference type="Gene3D" id="3.40.830.10">
    <property type="entry name" value="LigB-like"/>
    <property type="match status" value="1"/>
</dbReference>
<dbReference type="Proteomes" id="UP000811545">
    <property type="component" value="Unassembled WGS sequence"/>
</dbReference>
<dbReference type="GO" id="GO:0008198">
    <property type="term" value="F:ferrous iron binding"/>
    <property type="evidence" value="ECO:0007669"/>
    <property type="project" value="InterPro"/>
</dbReference>
<comment type="caution">
    <text evidence="2">The sequence shown here is derived from an EMBL/GenBank/DDBJ whole genome shotgun (WGS) entry which is preliminary data.</text>
</comment>
<feature type="domain" description="Extradiol ring-cleavage dioxygenase class III enzyme subunit B" evidence="1">
    <location>
        <begin position="9"/>
        <end position="258"/>
    </location>
</feature>
<name>A0A9E2BES5_PSYF1</name>
<dbReference type="CDD" id="cd07951">
    <property type="entry name" value="ED_3B_N_AMMECR1"/>
    <property type="match status" value="1"/>
</dbReference>
<protein>
    <recommendedName>
        <fullName evidence="1">Extradiol ring-cleavage dioxygenase class III enzyme subunit B domain-containing protein</fullName>
    </recommendedName>
</protein>
<dbReference type="SUPFAM" id="SSF53213">
    <property type="entry name" value="LigB-like"/>
    <property type="match status" value="1"/>
</dbReference>
<gene>
    <name evidence="2" type="ORF">DDT42_00118</name>
</gene>
<sequence>MCMPVKKGFLFPHPPLLIKEIGAKRLLEVNKTLKGMEKALKSLEEISIDTIVIISPHTPVSRNAISVLTSREVKGNFFNFGFPEITLSAECDEEFISRLISKENRVKFNPLYKTSLDHGTMLPLYFLHKKGIKGKLVITSIAWEGADYHIDFGKIISETARELNRNLLIVASGDLSHRLTLNAPAGYNPQGKLFDSMVANFFETGDVFRVKNMDWELLEGAGECGYRPLMTLIGAFSDSNFQTKLYSYEGPFGVGYLVGGIE</sequence>
<dbReference type="InterPro" id="IPR004183">
    <property type="entry name" value="Xdiol_dOase_suB"/>
</dbReference>
<proteinExistence type="predicted"/>
<evidence type="ECO:0000313" key="3">
    <source>
        <dbReference type="Proteomes" id="UP000811545"/>
    </source>
</evidence>
<reference evidence="2 3" key="1">
    <citation type="journal article" date="2021" name="bioRxiv">
        <title>Unique metabolic strategies in Hadean analogues reveal hints for primordial physiology.</title>
        <authorList>
            <person name="Nobu M.K."/>
            <person name="Nakai R."/>
            <person name="Tamazawa S."/>
            <person name="Mori H."/>
            <person name="Toyoda A."/>
            <person name="Ijiri A."/>
            <person name="Suzuki S."/>
            <person name="Kurokawa K."/>
            <person name="Kamagata Y."/>
            <person name="Tamaki H."/>
        </authorList>
    </citation>
    <scope>NUCLEOTIDE SEQUENCE [LARGE SCALE GENOMIC DNA]</scope>
    <source>
        <strain evidence="2">BS525</strain>
    </source>
</reference>
<accession>A0A9E2BES5</accession>
<dbReference type="Pfam" id="PF02900">
    <property type="entry name" value="LigB"/>
    <property type="match status" value="1"/>
</dbReference>
<evidence type="ECO:0000313" key="2">
    <source>
        <dbReference type="EMBL" id="MBT9144286.1"/>
    </source>
</evidence>
<dbReference type="AlphaFoldDB" id="A0A9E2BES5"/>
<dbReference type="EMBL" id="QLTW01000003">
    <property type="protein sequence ID" value="MBT9144286.1"/>
    <property type="molecule type" value="Genomic_DNA"/>
</dbReference>